<sequence>MNKEDLQKIMVIEHTGPRTWRFRARTATLGLIAWLTWLYIVWYFFSFNHVILTQELIHGWYFKDINRSIFLLSVGLLFGLHTWARYKKIHTTTLFVYPLTIASILLLAGFVYVQYGIIHLNEILVQRMIELTIALAATASIGYWLGQIRGKRSINAKTALLHGVVLGHAAIFLASYFPLISVYVWFILFFSCSYLISRKYGIPPNQS</sequence>
<proteinExistence type="predicted"/>
<reference evidence="2" key="1">
    <citation type="journal article" date="2014" name="Int. J. Syst. Evol. Microbiol.">
        <title>Complete genome sequence of Corynebacterium casei LMG S-19264T (=DSM 44701T), isolated from a smear-ripened cheese.</title>
        <authorList>
            <consortium name="US DOE Joint Genome Institute (JGI-PGF)"/>
            <person name="Walter F."/>
            <person name="Albersmeier A."/>
            <person name="Kalinowski J."/>
            <person name="Ruckert C."/>
        </authorList>
    </citation>
    <scope>NUCLEOTIDE SEQUENCE</scope>
    <source>
        <strain evidence="2">KCTC 32501</strain>
    </source>
</reference>
<gene>
    <name evidence="2" type="ORF">GCM10009007_04030</name>
</gene>
<evidence type="ECO:0000313" key="2">
    <source>
        <dbReference type="EMBL" id="GHA66718.1"/>
    </source>
</evidence>
<evidence type="ECO:0000313" key="3">
    <source>
        <dbReference type="Proteomes" id="UP000614287"/>
    </source>
</evidence>
<protein>
    <submittedName>
        <fullName evidence="2">Uncharacterized protein</fullName>
    </submittedName>
</protein>
<name>A0A8J3FZ98_9BURK</name>
<keyword evidence="1" id="KW-0472">Membrane</keyword>
<comment type="caution">
    <text evidence="2">The sequence shown here is derived from an EMBL/GenBank/DDBJ whole genome shotgun (WGS) entry which is preliminary data.</text>
</comment>
<feature type="transmembrane region" description="Helical" evidence="1">
    <location>
        <begin position="95"/>
        <end position="118"/>
    </location>
</feature>
<dbReference type="AlphaFoldDB" id="A0A8J3FZ98"/>
<feature type="transmembrane region" description="Helical" evidence="1">
    <location>
        <begin position="124"/>
        <end position="146"/>
    </location>
</feature>
<dbReference type="RefSeq" id="WP_189490837.1">
    <property type="nucleotide sequence ID" value="NZ_BMZG01000002.1"/>
</dbReference>
<keyword evidence="1" id="KW-0812">Transmembrane</keyword>
<feature type="transmembrane region" description="Helical" evidence="1">
    <location>
        <begin position="158"/>
        <end position="177"/>
    </location>
</feature>
<evidence type="ECO:0000256" key="1">
    <source>
        <dbReference type="SAM" id="Phobius"/>
    </source>
</evidence>
<feature type="transmembrane region" description="Helical" evidence="1">
    <location>
        <begin position="65"/>
        <end position="83"/>
    </location>
</feature>
<keyword evidence="1" id="KW-1133">Transmembrane helix</keyword>
<dbReference type="EMBL" id="BMZG01000002">
    <property type="protein sequence ID" value="GHA66718.1"/>
    <property type="molecule type" value="Genomic_DNA"/>
</dbReference>
<keyword evidence="3" id="KW-1185">Reference proteome</keyword>
<reference evidence="2" key="2">
    <citation type="submission" date="2020-09" db="EMBL/GenBank/DDBJ databases">
        <authorList>
            <person name="Sun Q."/>
            <person name="Kim S."/>
        </authorList>
    </citation>
    <scope>NUCLEOTIDE SEQUENCE</scope>
    <source>
        <strain evidence="2">KCTC 32501</strain>
    </source>
</reference>
<feature type="transmembrane region" description="Helical" evidence="1">
    <location>
        <begin position="27"/>
        <end position="45"/>
    </location>
</feature>
<organism evidence="2 3">
    <name type="scientific">Formosimonas limnophila</name>
    <dbReference type="NCBI Taxonomy" id="1384487"/>
    <lineage>
        <taxon>Bacteria</taxon>
        <taxon>Pseudomonadati</taxon>
        <taxon>Pseudomonadota</taxon>
        <taxon>Betaproteobacteria</taxon>
        <taxon>Burkholderiales</taxon>
        <taxon>Burkholderiaceae</taxon>
        <taxon>Formosimonas</taxon>
    </lineage>
</organism>
<accession>A0A8J3FZ98</accession>
<dbReference type="Proteomes" id="UP000614287">
    <property type="component" value="Unassembled WGS sequence"/>
</dbReference>